<evidence type="ECO:0000256" key="5">
    <source>
        <dbReference type="ARBA" id="ARBA00022553"/>
    </source>
</evidence>
<dbReference type="InterPro" id="IPR036061">
    <property type="entry name" value="CheW-like_dom_sf"/>
</dbReference>
<dbReference type="InterPro" id="IPR003594">
    <property type="entry name" value="HATPase_dom"/>
</dbReference>
<dbReference type="PRINTS" id="PR00344">
    <property type="entry name" value="BCTRLSENSOR"/>
</dbReference>
<evidence type="ECO:0000313" key="17">
    <source>
        <dbReference type="Proteomes" id="UP000652567"/>
    </source>
</evidence>
<dbReference type="GO" id="GO:0005524">
    <property type="term" value="F:ATP binding"/>
    <property type="evidence" value="ECO:0007669"/>
    <property type="project" value="UniProtKB-KW"/>
</dbReference>
<protein>
    <recommendedName>
        <fullName evidence="3">Chemotaxis protein CheA</fullName>
        <ecNumber evidence="2">2.7.13.3</ecNumber>
    </recommendedName>
</protein>
<evidence type="ECO:0000256" key="4">
    <source>
        <dbReference type="ARBA" id="ARBA00022500"/>
    </source>
</evidence>
<evidence type="ECO:0000256" key="6">
    <source>
        <dbReference type="ARBA" id="ARBA00022679"/>
    </source>
</evidence>
<evidence type="ECO:0000256" key="3">
    <source>
        <dbReference type="ARBA" id="ARBA00021495"/>
    </source>
</evidence>
<dbReference type="GO" id="GO:0000155">
    <property type="term" value="F:phosphorelay sensor kinase activity"/>
    <property type="evidence" value="ECO:0007669"/>
    <property type="project" value="InterPro"/>
</dbReference>
<dbReference type="EMBL" id="PRDL01000001">
    <property type="protein sequence ID" value="MBE8715987.1"/>
    <property type="molecule type" value="Genomic_DNA"/>
</dbReference>
<dbReference type="InterPro" id="IPR036097">
    <property type="entry name" value="HisK_dim/P_sf"/>
</dbReference>
<dbReference type="InterPro" id="IPR004105">
    <property type="entry name" value="CheA-like_dim"/>
</dbReference>
<comment type="caution">
    <text evidence="16">The sequence shown here is derived from an EMBL/GenBank/DDBJ whole genome shotgun (WGS) entry which is preliminary data.</text>
</comment>
<gene>
    <name evidence="16" type="ORF">C4F51_02150</name>
</gene>
<evidence type="ECO:0000256" key="1">
    <source>
        <dbReference type="ARBA" id="ARBA00000085"/>
    </source>
</evidence>
<dbReference type="CDD" id="cd00088">
    <property type="entry name" value="HPT"/>
    <property type="match status" value="1"/>
</dbReference>
<dbReference type="Gene3D" id="3.30.565.10">
    <property type="entry name" value="Histidine kinase-like ATPase, C-terminal domain"/>
    <property type="match status" value="1"/>
</dbReference>
<dbReference type="Pfam" id="PF01584">
    <property type="entry name" value="CheW"/>
    <property type="match status" value="1"/>
</dbReference>
<evidence type="ECO:0000259" key="13">
    <source>
        <dbReference type="PROSITE" id="PS50109"/>
    </source>
</evidence>
<keyword evidence="9" id="KW-0067">ATP-binding</keyword>
<dbReference type="InterPro" id="IPR037006">
    <property type="entry name" value="CheA-like_homodim_sf"/>
</dbReference>
<proteinExistence type="predicted"/>
<feature type="modified residue" description="Phosphohistidine" evidence="12">
    <location>
        <position position="46"/>
    </location>
</feature>
<sequence>MNLDQVLQTFYDESRELLVDMEIILLDLEFHPEDRELKNALFRCVHTIKGSSGMFGFDHVVGFTHVVENILDRLRADDLEYSRDLAQLLLQSRDHIKNLVDADQNAISMEMKTHEAQLLGGLEAYHQVSTDTQSGPAEVAPAAVNSEPAVDGSKLWHISLRFDGDVFRHGMDPLGFIRFLQTAGEIVSLHTLTRSLPDLADMDPESCYLGFEITLDSSASLDDIRAIFEFVETLCEITIIAPGAALGVYNQWLEKFADDEREELIDWLLQDGEISGQQHSALKSGDIELWVNDPVANEQGANDSIASTAEDVLVNLSELRSDASADKASAPRDASASRTQYIRVPADKLDQLISLVGELVISSSSVVVNAVKGGDKDTREAAANMSLLVDDIRDAALDLRMVPIGECFQRFQRIVRDVSDELGKDIYLSIHGADTELDKSLVEKITDPLTHLVRNACDHGLENAEKRLSRGKIAQGTLRLNAYHQASHVVIEISDDGNGLDRERIRSKALEKGLIHADQVLSDQEIFNLIFEPGFSTAEKVTNLSGRGVGMDVVKKSIQALRGSIEVLSEPGEGSTFRLRLPLTLAIIDGFVASVGKAVYVIPLEAVVECIEFPLEEQLEASKHQFINLRGEVLPFIPLHEYFQVPGYAQGRRQNIVVVNHSGKKVGLVVDELHGEHQTVIKPLGKLFAHLQGLAGSTIMGNGQVALVLDVAALIQQVSIVEEDKFSSKRKQFH</sequence>
<dbReference type="InterPro" id="IPR005467">
    <property type="entry name" value="His_kinase_dom"/>
</dbReference>
<dbReference type="PROSITE" id="PS50851">
    <property type="entry name" value="CHEW"/>
    <property type="match status" value="1"/>
</dbReference>
<keyword evidence="10" id="KW-0902">Two-component regulatory system</keyword>
<evidence type="ECO:0000256" key="2">
    <source>
        <dbReference type="ARBA" id="ARBA00012438"/>
    </source>
</evidence>
<dbReference type="Pfam" id="PF02518">
    <property type="entry name" value="HATPase_c"/>
    <property type="match status" value="1"/>
</dbReference>
<dbReference type="SUPFAM" id="SSF55874">
    <property type="entry name" value="ATPase domain of HSP90 chaperone/DNA topoisomerase II/histidine kinase"/>
    <property type="match status" value="1"/>
</dbReference>
<dbReference type="PANTHER" id="PTHR43395:SF10">
    <property type="entry name" value="CHEMOTAXIS PROTEIN CHEA"/>
    <property type="match status" value="1"/>
</dbReference>
<dbReference type="EC" id="2.7.13.3" evidence="2"/>
<keyword evidence="8" id="KW-0418">Kinase</keyword>
<dbReference type="SMART" id="SM00387">
    <property type="entry name" value="HATPase_c"/>
    <property type="match status" value="1"/>
</dbReference>
<dbReference type="PROSITE" id="PS50894">
    <property type="entry name" value="HPT"/>
    <property type="match status" value="1"/>
</dbReference>
<keyword evidence="7" id="KW-0547">Nucleotide-binding</keyword>
<dbReference type="InterPro" id="IPR036641">
    <property type="entry name" value="HPT_dom_sf"/>
</dbReference>
<dbReference type="Gene3D" id="2.30.30.40">
    <property type="entry name" value="SH3 Domains"/>
    <property type="match status" value="1"/>
</dbReference>
<evidence type="ECO:0000256" key="7">
    <source>
        <dbReference type="ARBA" id="ARBA00022741"/>
    </source>
</evidence>
<dbReference type="SMART" id="SM00260">
    <property type="entry name" value="CheW"/>
    <property type="match status" value="1"/>
</dbReference>
<comment type="function">
    <text evidence="11">Involved in the transmission of sensory signals from the chemoreceptors to the flagellar motors. CheA is autophosphorylated; it can transfer its phosphate group to either CheB or CheY.</text>
</comment>
<dbReference type="SUPFAM" id="SSF47384">
    <property type="entry name" value="Homodimeric domain of signal transducing histidine kinase"/>
    <property type="match status" value="1"/>
</dbReference>
<evidence type="ECO:0000256" key="8">
    <source>
        <dbReference type="ARBA" id="ARBA00022777"/>
    </source>
</evidence>
<evidence type="ECO:0000313" key="16">
    <source>
        <dbReference type="EMBL" id="MBE8715987.1"/>
    </source>
</evidence>
<feature type="domain" description="Histidine kinase" evidence="13">
    <location>
        <begin position="337"/>
        <end position="585"/>
    </location>
</feature>
<evidence type="ECO:0000256" key="12">
    <source>
        <dbReference type="PROSITE-ProRule" id="PRU00110"/>
    </source>
</evidence>
<dbReference type="Proteomes" id="UP000652567">
    <property type="component" value="Unassembled WGS sequence"/>
</dbReference>
<keyword evidence="17" id="KW-1185">Reference proteome</keyword>
<dbReference type="RefSeq" id="WP_193906749.1">
    <property type="nucleotide sequence ID" value="NZ_PRDL01000001.1"/>
</dbReference>
<dbReference type="CDD" id="cd16916">
    <property type="entry name" value="HATPase_CheA-like"/>
    <property type="match status" value="1"/>
</dbReference>
<keyword evidence="6" id="KW-0808">Transferase</keyword>
<dbReference type="InterPro" id="IPR051315">
    <property type="entry name" value="Bact_Chemotaxis_CheA"/>
</dbReference>
<dbReference type="SUPFAM" id="SSF50341">
    <property type="entry name" value="CheW-like"/>
    <property type="match status" value="1"/>
</dbReference>
<dbReference type="SUPFAM" id="SSF47226">
    <property type="entry name" value="Histidine-containing phosphotransfer domain, HPT domain"/>
    <property type="match status" value="1"/>
</dbReference>
<feature type="domain" description="HPt" evidence="15">
    <location>
        <begin position="1"/>
        <end position="103"/>
    </location>
</feature>
<name>A0A928V0D0_9GAMM</name>
<dbReference type="SMART" id="SM00073">
    <property type="entry name" value="HPT"/>
    <property type="match status" value="1"/>
</dbReference>
<dbReference type="Pfam" id="PF02895">
    <property type="entry name" value="H-kinase_dim"/>
    <property type="match status" value="1"/>
</dbReference>
<dbReference type="GO" id="GO:0006935">
    <property type="term" value="P:chemotaxis"/>
    <property type="evidence" value="ECO:0007669"/>
    <property type="project" value="UniProtKB-KW"/>
</dbReference>
<evidence type="ECO:0000256" key="11">
    <source>
        <dbReference type="ARBA" id="ARBA00035100"/>
    </source>
</evidence>
<feature type="domain" description="CheW-like" evidence="14">
    <location>
        <begin position="587"/>
        <end position="720"/>
    </location>
</feature>
<dbReference type="InterPro" id="IPR004358">
    <property type="entry name" value="Sig_transdc_His_kin-like_C"/>
</dbReference>
<dbReference type="CDD" id="cd00731">
    <property type="entry name" value="CheA_reg"/>
    <property type="match status" value="1"/>
</dbReference>
<evidence type="ECO:0000259" key="15">
    <source>
        <dbReference type="PROSITE" id="PS50894"/>
    </source>
</evidence>
<dbReference type="PANTHER" id="PTHR43395">
    <property type="entry name" value="SENSOR HISTIDINE KINASE CHEA"/>
    <property type="match status" value="1"/>
</dbReference>
<evidence type="ECO:0000256" key="9">
    <source>
        <dbReference type="ARBA" id="ARBA00022840"/>
    </source>
</evidence>
<dbReference type="InterPro" id="IPR036890">
    <property type="entry name" value="HATPase_C_sf"/>
</dbReference>
<reference evidence="16" key="1">
    <citation type="submission" date="2018-07" db="EMBL/GenBank/DDBJ databases">
        <title>Genome assembly of strain Ka43.</title>
        <authorList>
            <person name="Kukolya J."/>
            <person name="Nagy I."/>
            <person name="Horvath B."/>
            <person name="Toth A."/>
        </authorList>
    </citation>
    <scope>NUCLEOTIDE SEQUENCE</scope>
    <source>
        <strain evidence="16">KB43</strain>
    </source>
</reference>
<dbReference type="SMART" id="SM01231">
    <property type="entry name" value="H-kinase_dim"/>
    <property type="match status" value="1"/>
</dbReference>
<dbReference type="Pfam" id="PF01627">
    <property type="entry name" value="Hpt"/>
    <property type="match status" value="1"/>
</dbReference>
<dbReference type="Gene3D" id="1.20.120.160">
    <property type="entry name" value="HPT domain"/>
    <property type="match status" value="1"/>
</dbReference>
<dbReference type="AlphaFoldDB" id="A0A928V0D0"/>
<organism evidence="16 17">
    <name type="scientific">Cellvibrio polysaccharolyticus</name>
    <dbReference type="NCBI Taxonomy" id="2082724"/>
    <lineage>
        <taxon>Bacteria</taxon>
        <taxon>Pseudomonadati</taxon>
        <taxon>Pseudomonadota</taxon>
        <taxon>Gammaproteobacteria</taxon>
        <taxon>Cellvibrionales</taxon>
        <taxon>Cellvibrionaceae</taxon>
        <taxon>Cellvibrio</taxon>
    </lineage>
</organism>
<comment type="catalytic activity">
    <reaction evidence="1">
        <text>ATP + protein L-histidine = ADP + protein N-phospho-L-histidine.</text>
        <dbReference type="EC" id="2.7.13.3"/>
    </reaction>
</comment>
<evidence type="ECO:0000259" key="14">
    <source>
        <dbReference type="PROSITE" id="PS50851"/>
    </source>
</evidence>
<dbReference type="GO" id="GO:0005737">
    <property type="term" value="C:cytoplasm"/>
    <property type="evidence" value="ECO:0007669"/>
    <property type="project" value="InterPro"/>
</dbReference>
<accession>A0A928V0D0</accession>
<dbReference type="InterPro" id="IPR002545">
    <property type="entry name" value="CheW-lke_dom"/>
</dbReference>
<dbReference type="FunFam" id="3.30.565.10:FF:000016">
    <property type="entry name" value="Chemotaxis protein CheA, putative"/>
    <property type="match status" value="1"/>
</dbReference>
<keyword evidence="4" id="KW-0145">Chemotaxis</keyword>
<dbReference type="InterPro" id="IPR008207">
    <property type="entry name" value="Sig_transdc_His_kin_Hpt_dom"/>
</dbReference>
<dbReference type="PROSITE" id="PS50109">
    <property type="entry name" value="HIS_KIN"/>
    <property type="match status" value="1"/>
</dbReference>
<keyword evidence="5 12" id="KW-0597">Phosphoprotein</keyword>
<evidence type="ECO:0000256" key="10">
    <source>
        <dbReference type="ARBA" id="ARBA00023012"/>
    </source>
</evidence>
<dbReference type="Gene3D" id="1.10.287.560">
    <property type="entry name" value="Histidine kinase CheA-like, homodimeric domain"/>
    <property type="match status" value="1"/>
</dbReference>